<dbReference type="InterPro" id="IPR003658">
    <property type="entry name" value="Anti-sigma_ant"/>
</dbReference>
<evidence type="ECO:0000313" key="5">
    <source>
        <dbReference type="Proteomes" id="UP000294558"/>
    </source>
</evidence>
<dbReference type="InterPro" id="IPR036513">
    <property type="entry name" value="STAS_dom_sf"/>
</dbReference>
<dbReference type="GO" id="GO:0043856">
    <property type="term" value="F:anti-sigma factor antagonist activity"/>
    <property type="evidence" value="ECO:0007669"/>
    <property type="project" value="InterPro"/>
</dbReference>
<dbReference type="Gene3D" id="3.30.750.24">
    <property type="entry name" value="STAS domain"/>
    <property type="match status" value="1"/>
</dbReference>
<proteinExistence type="inferred from homology"/>
<keyword evidence="5" id="KW-1185">Reference proteome</keyword>
<dbReference type="InterPro" id="IPR002645">
    <property type="entry name" value="STAS_dom"/>
</dbReference>
<dbReference type="OrthoDB" id="3577449at2"/>
<dbReference type="AlphaFoldDB" id="A0A4R7HY12"/>
<organism evidence="4 5">
    <name type="scientific">Ilumatobacter fluminis</name>
    <dbReference type="NCBI Taxonomy" id="467091"/>
    <lineage>
        <taxon>Bacteria</taxon>
        <taxon>Bacillati</taxon>
        <taxon>Actinomycetota</taxon>
        <taxon>Acidimicrobiia</taxon>
        <taxon>Acidimicrobiales</taxon>
        <taxon>Ilumatobacteraceae</taxon>
        <taxon>Ilumatobacter</taxon>
    </lineage>
</organism>
<dbReference type="SUPFAM" id="SSF52091">
    <property type="entry name" value="SpoIIaa-like"/>
    <property type="match status" value="1"/>
</dbReference>
<dbReference type="Pfam" id="PF01740">
    <property type="entry name" value="STAS"/>
    <property type="match status" value="1"/>
</dbReference>
<name>A0A4R7HY12_9ACTN</name>
<evidence type="ECO:0000259" key="3">
    <source>
        <dbReference type="PROSITE" id="PS50801"/>
    </source>
</evidence>
<dbReference type="CDD" id="cd07043">
    <property type="entry name" value="STAS_anti-anti-sigma_factors"/>
    <property type="match status" value="1"/>
</dbReference>
<dbReference type="PROSITE" id="PS50801">
    <property type="entry name" value="STAS"/>
    <property type="match status" value="1"/>
</dbReference>
<dbReference type="EMBL" id="SOAU01000001">
    <property type="protein sequence ID" value="TDT15640.1"/>
    <property type="molecule type" value="Genomic_DNA"/>
</dbReference>
<dbReference type="RefSeq" id="WP_133868078.1">
    <property type="nucleotide sequence ID" value="NZ_SOAU01000001.1"/>
</dbReference>
<dbReference type="Proteomes" id="UP000294558">
    <property type="component" value="Unassembled WGS sequence"/>
</dbReference>
<protein>
    <recommendedName>
        <fullName evidence="2">Anti-sigma factor antagonist</fullName>
    </recommendedName>
</protein>
<evidence type="ECO:0000256" key="1">
    <source>
        <dbReference type="ARBA" id="ARBA00009013"/>
    </source>
</evidence>
<accession>A0A4R7HY12</accession>
<evidence type="ECO:0000256" key="2">
    <source>
        <dbReference type="RuleBase" id="RU003749"/>
    </source>
</evidence>
<dbReference type="PANTHER" id="PTHR33495:SF2">
    <property type="entry name" value="ANTI-SIGMA FACTOR ANTAGONIST TM_1081-RELATED"/>
    <property type="match status" value="1"/>
</dbReference>
<reference evidence="4 5" key="1">
    <citation type="submission" date="2019-03" db="EMBL/GenBank/DDBJ databases">
        <title>Sequencing the genomes of 1000 actinobacteria strains.</title>
        <authorList>
            <person name="Klenk H.-P."/>
        </authorList>
    </citation>
    <scope>NUCLEOTIDE SEQUENCE [LARGE SCALE GENOMIC DNA]</scope>
    <source>
        <strain evidence="4 5">DSM 18936</strain>
    </source>
</reference>
<feature type="domain" description="STAS" evidence="3">
    <location>
        <begin position="21"/>
        <end position="105"/>
    </location>
</feature>
<comment type="similarity">
    <text evidence="1 2">Belongs to the anti-sigma-factor antagonist family.</text>
</comment>
<evidence type="ECO:0000313" key="4">
    <source>
        <dbReference type="EMBL" id="TDT15640.1"/>
    </source>
</evidence>
<gene>
    <name evidence="4" type="ORF">BDK89_1215</name>
</gene>
<comment type="caution">
    <text evidence="4">The sequence shown here is derived from an EMBL/GenBank/DDBJ whole genome shotgun (WGS) entry which is preliminary data.</text>
</comment>
<dbReference type="PANTHER" id="PTHR33495">
    <property type="entry name" value="ANTI-SIGMA FACTOR ANTAGONIST TM_1081-RELATED-RELATED"/>
    <property type="match status" value="1"/>
</dbReference>
<dbReference type="NCBIfam" id="TIGR00377">
    <property type="entry name" value="ant_ant_sig"/>
    <property type="match status" value="1"/>
</dbReference>
<sequence length="105" mass="11473">MDHQSDPSVDDLSVEADGNRLLVRGEIDAHTAPRLGQALEAIDGDVVLDLSETDFVDSSGLRVLVQHHQAFAARNSSMVIADPSSPVERVFELSSLDDFFDIRHS</sequence>